<evidence type="ECO:0000313" key="3">
    <source>
        <dbReference type="Proteomes" id="UP000824082"/>
    </source>
</evidence>
<protein>
    <submittedName>
        <fullName evidence="2">DUF523 domain-containing protein</fullName>
    </submittedName>
</protein>
<reference evidence="2" key="2">
    <citation type="journal article" date="2021" name="PeerJ">
        <title>Extensive microbial diversity within the chicken gut microbiome revealed by metagenomics and culture.</title>
        <authorList>
            <person name="Gilroy R."/>
            <person name="Ravi A."/>
            <person name="Getino M."/>
            <person name="Pursley I."/>
            <person name="Horton D.L."/>
            <person name="Alikhan N.F."/>
            <person name="Baker D."/>
            <person name="Gharbi K."/>
            <person name="Hall N."/>
            <person name="Watson M."/>
            <person name="Adriaenssens E.M."/>
            <person name="Foster-Nyarko E."/>
            <person name="Jarju S."/>
            <person name="Secka A."/>
            <person name="Antonio M."/>
            <person name="Oren A."/>
            <person name="Chaudhuri R.R."/>
            <person name="La Ragione R."/>
            <person name="Hildebrand F."/>
            <person name="Pallen M.J."/>
        </authorList>
    </citation>
    <scope>NUCLEOTIDE SEQUENCE</scope>
    <source>
        <strain evidence="2">4509</strain>
    </source>
</reference>
<feature type="region of interest" description="Disordered" evidence="1">
    <location>
        <begin position="45"/>
        <end position="69"/>
    </location>
</feature>
<name>A0A9D1IR65_9FIRM</name>
<accession>A0A9D1IR65</accession>
<reference evidence="2" key="1">
    <citation type="submission" date="2020-10" db="EMBL/GenBank/DDBJ databases">
        <authorList>
            <person name="Gilroy R."/>
        </authorList>
    </citation>
    <scope>NUCLEOTIDE SEQUENCE</scope>
    <source>
        <strain evidence="2">4509</strain>
    </source>
</reference>
<comment type="caution">
    <text evidence="2">The sequence shown here is derived from an EMBL/GenBank/DDBJ whole genome shotgun (WGS) entry which is preliminary data.</text>
</comment>
<proteinExistence type="predicted"/>
<dbReference type="AlphaFoldDB" id="A0A9D1IR65"/>
<sequence length="146" mass="15306">MAKIAVSACLLGHCCKYNGGHNRSQAVLDFLEGCAGEALPVCPETAGGLPRPRPPAEIQPDGRVADNTGRDVTSAFEAGAEEEFRRVEQAGCTLAILKAKSPSCGVGQVYDGSFTGTLKQGDGVFAAKLRRAGVKLLTEKDLSKQE</sequence>
<dbReference type="Proteomes" id="UP000824082">
    <property type="component" value="Unassembled WGS sequence"/>
</dbReference>
<dbReference type="EMBL" id="DVMX01000066">
    <property type="protein sequence ID" value="HIU41610.1"/>
    <property type="molecule type" value="Genomic_DNA"/>
</dbReference>
<evidence type="ECO:0000256" key="1">
    <source>
        <dbReference type="SAM" id="MobiDB-lite"/>
    </source>
</evidence>
<organism evidence="2 3">
    <name type="scientific">Candidatus Egerieicola faecale</name>
    <dbReference type="NCBI Taxonomy" id="2840774"/>
    <lineage>
        <taxon>Bacteria</taxon>
        <taxon>Bacillati</taxon>
        <taxon>Bacillota</taxon>
        <taxon>Clostridia</taxon>
        <taxon>Eubacteriales</taxon>
        <taxon>Oscillospiraceae</taxon>
        <taxon>Oscillospiraceae incertae sedis</taxon>
        <taxon>Candidatus Egerieicola</taxon>
    </lineage>
</organism>
<evidence type="ECO:0000313" key="2">
    <source>
        <dbReference type="EMBL" id="HIU41610.1"/>
    </source>
</evidence>
<gene>
    <name evidence="2" type="ORF">IAD19_03565</name>
</gene>
<dbReference type="PANTHER" id="PTHR30087">
    <property type="entry name" value="INNER MEMBRANE PROTEIN"/>
    <property type="match status" value="1"/>
</dbReference>
<dbReference type="PANTHER" id="PTHR30087:SF1">
    <property type="entry name" value="HYPOTHETICAL CYTOSOLIC PROTEIN"/>
    <property type="match status" value="1"/>
</dbReference>
<dbReference type="Pfam" id="PF04463">
    <property type="entry name" value="2-thiour_desulf"/>
    <property type="match status" value="1"/>
</dbReference>
<dbReference type="InterPro" id="IPR007553">
    <property type="entry name" value="2-thiour_desulf"/>
</dbReference>